<keyword evidence="2" id="KW-1185">Reference proteome</keyword>
<dbReference type="AlphaFoldDB" id="A0A834MIB1"/>
<organism evidence="1 2">
    <name type="scientific">Rhynchophorus ferrugineus</name>
    <name type="common">Red palm weevil</name>
    <name type="synonym">Curculio ferrugineus</name>
    <dbReference type="NCBI Taxonomy" id="354439"/>
    <lineage>
        <taxon>Eukaryota</taxon>
        <taxon>Metazoa</taxon>
        <taxon>Ecdysozoa</taxon>
        <taxon>Arthropoda</taxon>
        <taxon>Hexapoda</taxon>
        <taxon>Insecta</taxon>
        <taxon>Pterygota</taxon>
        <taxon>Neoptera</taxon>
        <taxon>Endopterygota</taxon>
        <taxon>Coleoptera</taxon>
        <taxon>Polyphaga</taxon>
        <taxon>Cucujiformia</taxon>
        <taxon>Curculionidae</taxon>
        <taxon>Dryophthorinae</taxon>
        <taxon>Rhynchophorus</taxon>
    </lineage>
</organism>
<gene>
    <name evidence="1" type="ORF">GWI33_000725</name>
</gene>
<accession>A0A834MIB1</accession>
<evidence type="ECO:0000313" key="2">
    <source>
        <dbReference type="Proteomes" id="UP000625711"/>
    </source>
</evidence>
<comment type="caution">
    <text evidence="1">The sequence shown here is derived from an EMBL/GenBank/DDBJ whole genome shotgun (WGS) entry which is preliminary data.</text>
</comment>
<name>A0A834MIB1_RHYFE</name>
<evidence type="ECO:0000313" key="1">
    <source>
        <dbReference type="EMBL" id="KAF7283396.1"/>
    </source>
</evidence>
<dbReference type="EMBL" id="JAACXV010000114">
    <property type="protein sequence ID" value="KAF7283396.1"/>
    <property type="molecule type" value="Genomic_DNA"/>
</dbReference>
<sequence length="88" mass="10054">MKNNTSGSPKETRLYTKYIAGGEGYSFKNCLDMRKEALSTITPSVWMNSIRHTDKLIDKWWNCEHVLDRLEINSLVIQLGSESEGDSD</sequence>
<protein>
    <submittedName>
        <fullName evidence="1">Uncharacterized protein</fullName>
    </submittedName>
</protein>
<dbReference type="OrthoDB" id="6743133at2759"/>
<proteinExistence type="predicted"/>
<reference evidence="1" key="1">
    <citation type="submission" date="2020-08" db="EMBL/GenBank/DDBJ databases">
        <title>Genome sequencing and assembly of the red palm weevil Rhynchophorus ferrugineus.</title>
        <authorList>
            <person name="Dias G.B."/>
            <person name="Bergman C.M."/>
            <person name="Manee M."/>
        </authorList>
    </citation>
    <scope>NUCLEOTIDE SEQUENCE</scope>
    <source>
        <strain evidence="1">AA-2017</strain>
        <tissue evidence="1">Whole larva</tissue>
    </source>
</reference>
<dbReference type="Proteomes" id="UP000625711">
    <property type="component" value="Unassembled WGS sequence"/>
</dbReference>